<keyword evidence="2 3" id="KW-0694">RNA-binding</keyword>
<comment type="subcellular location">
    <subcellularLocation>
        <location evidence="3">Cytoplasm</location>
    </subcellularLocation>
    <text evidence="3">The tmRNA-SmpB complex associates with stalled 70S ribosomes.</text>
</comment>
<dbReference type="GO" id="GO:0070929">
    <property type="term" value="P:trans-translation"/>
    <property type="evidence" value="ECO:0007669"/>
    <property type="project" value="UniProtKB-UniRule"/>
</dbReference>
<comment type="function">
    <text evidence="3">Required for rescue of stalled ribosomes mediated by trans-translation. Binds to transfer-messenger RNA (tmRNA), required for stable association of tmRNA with ribosomes. tmRNA and SmpB together mimic tRNA shape, replacing the anticodon stem-loop with SmpB. tmRNA is encoded by the ssrA gene; the 2 termini fold to resemble tRNA(Ala) and it encodes a 'tag peptide', a short internal open reading frame. During trans-translation Ala-aminoacylated tmRNA acts like a tRNA, entering the A-site of stalled ribosomes, displacing the stalled mRNA. The ribosome then switches to translate the ORF on the tmRNA; the nascent peptide is terminated with the 'tag peptide' encoded by the tmRNA and targeted for degradation. The ribosome is freed to recommence translation, which seems to be the essential function of trans-translation.</text>
</comment>
<dbReference type="AlphaFoldDB" id="A0AB35BYP1"/>
<dbReference type="Proteomes" id="UP000680020">
    <property type="component" value="Unassembled WGS sequence"/>
</dbReference>
<evidence type="ECO:0000256" key="1">
    <source>
        <dbReference type="ARBA" id="ARBA00022490"/>
    </source>
</evidence>
<gene>
    <name evidence="3 4" type="primary">smpB</name>
    <name evidence="4" type="ORF">J7561_04050</name>
</gene>
<proteinExistence type="inferred from homology"/>
<dbReference type="NCBIfam" id="TIGR00086">
    <property type="entry name" value="smpB"/>
    <property type="match status" value="1"/>
</dbReference>
<dbReference type="HAMAP" id="MF_00023">
    <property type="entry name" value="SmpB"/>
    <property type="match status" value="1"/>
</dbReference>
<sequence length="158" mass="18030">MSKKSKPAFNPQIAANKKAFHDYFIEEKIEAGISLEGWEVKSIRAGKAQMKEAYVTFKNGEAFLFGAHIAPLMSASTHVHPDPIRTRKLLLHKHEIDRLMGSMDRKGYTIVPLAMYWKKGMVKVEIGLAKGKKDHDKRATIKEREWNIEKQRVLKGSV</sequence>
<protein>
    <recommendedName>
        <fullName evidence="3">SsrA-binding protein</fullName>
    </recommendedName>
    <alternativeName>
        <fullName evidence="3">Small protein B</fullName>
    </alternativeName>
</protein>
<dbReference type="CDD" id="cd09294">
    <property type="entry name" value="SmpB"/>
    <property type="match status" value="1"/>
</dbReference>
<keyword evidence="1 3" id="KW-0963">Cytoplasm</keyword>
<dbReference type="EMBL" id="JAGIBU010000002">
    <property type="protein sequence ID" value="MBS7824375.1"/>
    <property type="molecule type" value="Genomic_DNA"/>
</dbReference>
<dbReference type="RefSeq" id="WP_018122707.1">
    <property type="nucleotide sequence ID" value="NZ_CP115969.1"/>
</dbReference>
<accession>A0AB35BYP1</accession>
<dbReference type="PANTHER" id="PTHR30308:SF2">
    <property type="entry name" value="SSRA-BINDING PROTEIN"/>
    <property type="match status" value="1"/>
</dbReference>
<name>A0AB35BYP1_9GAMM</name>
<dbReference type="SUPFAM" id="SSF74982">
    <property type="entry name" value="Small protein B (SmpB)"/>
    <property type="match status" value="1"/>
</dbReference>
<evidence type="ECO:0000256" key="3">
    <source>
        <dbReference type="HAMAP-Rule" id="MF_00023"/>
    </source>
</evidence>
<organism evidence="4 5">
    <name type="scientific">Wohlfahrtiimonas chitiniclastica</name>
    <dbReference type="NCBI Taxonomy" id="400946"/>
    <lineage>
        <taxon>Bacteria</taxon>
        <taxon>Pseudomonadati</taxon>
        <taxon>Pseudomonadota</taxon>
        <taxon>Gammaproteobacteria</taxon>
        <taxon>Cardiobacteriales</taxon>
        <taxon>Ignatzschineriaceae</taxon>
        <taxon>Wohlfahrtiimonas</taxon>
    </lineage>
</organism>
<evidence type="ECO:0000313" key="4">
    <source>
        <dbReference type="EMBL" id="MBS7824375.1"/>
    </source>
</evidence>
<dbReference type="NCBIfam" id="NF003843">
    <property type="entry name" value="PRK05422.1"/>
    <property type="match status" value="1"/>
</dbReference>
<dbReference type="PROSITE" id="PS01317">
    <property type="entry name" value="SSRP"/>
    <property type="match status" value="1"/>
</dbReference>
<comment type="caution">
    <text evidence="4">The sequence shown here is derived from an EMBL/GenBank/DDBJ whole genome shotgun (WGS) entry which is preliminary data.</text>
</comment>
<evidence type="ECO:0000256" key="2">
    <source>
        <dbReference type="ARBA" id="ARBA00022884"/>
    </source>
</evidence>
<dbReference type="Gene3D" id="2.40.280.10">
    <property type="match status" value="1"/>
</dbReference>
<dbReference type="GO" id="GO:0005829">
    <property type="term" value="C:cytosol"/>
    <property type="evidence" value="ECO:0007669"/>
    <property type="project" value="TreeGrafter"/>
</dbReference>
<evidence type="ECO:0000313" key="5">
    <source>
        <dbReference type="Proteomes" id="UP000680020"/>
    </source>
</evidence>
<dbReference type="GO" id="GO:0003723">
    <property type="term" value="F:RNA binding"/>
    <property type="evidence" value="ECO:0007669"/>
    <property type="project" value="UniProtKB-UniRule"/>
</dbReference>
<dbReference type="InterPro" id="IPR000037">
    <property type="entry name" value="SsrA-bd_prot"/>
</dbReference>
<dbReference type="PANTHER" id="PTHR30308">
    <property type="entry name" value="TMRNA-BINDING COMPONENT OF TRANS-TRANSLATION TAGGING COMPLEX"/>
    <property type="match status" value="1"/>
</dbReference>
<dbReference type="GO" id="GO:0070930">
    <property type="term" value="P:trans-translation-dependent protein tagging"/>
    <property type="evidence" value="ECO:0007669"/>
    <property type="project" value="TreeGrafter"/>
</dbReference>
<dbReference type="Pfam" id="PF01668">
    <property type="entry name" value="SmpB"/>
    <property type="match status" value="1"/>
</dbReference>
<reference evidence="4" key="1">
    <citation type="submission" date="2021-03" db="EMBL/GenBank/DDBJ databases">
        <title>Identification and antibiotic profiling of Wohlfahrtiimonas chitiniclastica, an underestimated human pathogen.</title>
        <authorList>
            <person name="Kopf A."/>
            <person name="Bunk B."/>
            <person name="Coldewey S."/>
            <person name="Gunzer F."/>
            <person name="Riedel T."/>
            <person name="Schroettner P."/>
        </authorList>
    </citation>
    <scope>NUCLEOTIDE SEQUENCE</scope>
    <source>
        <strain evidence="4">DSM 100917</strain>
    </source>
</reference>
<comment type="similarity">
    <text evidence="3">Belongs to the SmpB family.</text>
</comment>
<dbReference type="InterPro" id="IPR020081">
    <property type="entry name" value="SsrA-bd_prot_CS"/>
</dbReference>
<dbReference type="InterPro" id="IPR023620">
    <property type="entry name" value="SmpB"/>
</dbReference>